<evidence type="ECO:0000313" key="1">
    <source>
        <dbReference type="Proteomes" id="UP000887580"/>
    </source>
</evidence>
<sequence>MVDTFEPKSKRDKNVIFLFRLIVALQIILIITTSLLFYAYLTDLKRRECNIVNVEDSSFDGNSLQNDPTKIVMRKLKMVNEDDHPIVFDMCEKDVCQGEKLIAPKGEYEIKFPSKFTTVIKCKAWFNGVENEPWNFVVWKGTENTKDVKYMVRKNDGIYKAEYDGSNELVHIKFA</sequence>
<dbReference type="WBParaSite" id="PS1159_v2.g18382.t1">
    <property type="protein sequence ID" value="PS1159_v2.g18382.t1"/>
    <property type="gene ID" value="PS1159_v2.g18382"/>
</dbReference>
<protein>
    <submittedName>
        <fullName evidence="2">Uncharacterized protein</fullName>
    </submittedName>
</protein>
<name>A0AC35FK68_9BILA</name>
<reference evidence="2" key="1">
    <citation type="submission" date="2022-11" db="UniProtKB">
        <authorList>
            <consortium name="WormBaseParasite"/>
        </authorList>
    </citation>
    <scope>IDENTIFICATION</scope>
</reference>
<organism evidence="1 2">
    <name type="scientific">Panagrolaimus sp. PS1159</name>
    <dbReference type="NCBI Taxonomy" id="55785"/>
    <lineage>
        <taxon>Eukaryota</taxon>
        <taxon>Metazoa</taxon>
        <taxon>Ecdysozoa</taxon>
        <taxon>Nematoda</taxon>
        <taxon>Chromadorea</taxon>
        <taxon>Rhabditida</taxon>
        <taxon>Tylenchina</taxon>
        <taxon>Panagrolaimomorpha</taxon>
        <taxon>Panagrolaimoidea</taxon>
        <taxon>Panagrolaimidae</taxon>
        <taxon>Panagrolaimus</taxon>
    </lineage>
</organism>
<evidence type="ECO:0000313" key="2">
    <source>
        <dbReference type="WBParaSite" id="PS1159_v2.g18382.t1"/>
    </source>
</evidence>
<proteinExistence type="predicted"/>
<dbReference type="Proteomes" id="UP000887580">
    <property type="component" value="Unplaced"/>
</dbReference>
<accession>A0AC35FK68</accession>